<dbReference type="PANTHER" id="PTHR24305">
    <property type="entry name" value="CYTOCHROME P450"/>
    <property type="match status" value="1"/>
</dbReference>
<keyword evidence="7 8" id="KW-0503">Monooxygenase</keyword>
<evidence type="ECO:0000256" key="3">
    <source>
        <dbReference type="ARBA" id="ARBA00022723"/>
    </source>
</evidence>
<gene>
    <name evidence="8" type="ORF">EURHEDRAFT_524737</name>
</gene>
<evidence type="ECO:0000256" key="5">
    <source>
        <dbReference type="ARBA" id="ARBA00023004"/>
    </source>
</evidence>
<dbReference type="RefSeq" id="XP_040637258.1">
    <property type="nucleotide sequence ID" value="XM_040786937.1"/>
</dbReference>
<organism evidence="8 9">
    <name type="scientific">Aspergillus ruber (strain CBS 135680)</name>
    <dbReference type="NCBI Taxonomy" id="1388766"/>
    <lineage>
        <taxon>Eukaryota</taxon>
        <taxon>Fungi</taxon>
        <taxon>Dikarya</taxon>
        <taxon>Ascomycota</taxon>
        <taxon>Pezizomycotina</taxon>
        <taxon>Eurotiomycetes</taxon>
        <taxon>Eurotiomycetidae</taxon>
        <taxon>Eurotiales</taxon>
        <taxon>Aspergillaceae</taxon>
        <taxon>Aspergillus</taxon>
        <taxon>Aspergillus subgen. Aspergillus</taxon>
    </lineage>
</organism>
<proteinExistence type="inferred from homology"/>
<dbReference type="GO" id="GO:0020037">
    <property type="term" value="F:heme binding"/>
    <property type="evidence" value="ECO:0007669"/>
    <property type="project" value="InterPro"/>
</dbReference>
<feature type="binding site" description="axial binding residue" evidence="6">
    <location>
        <position position="455"/>
    </location>
    <ligand>
        <name>heme</name>
        <dbReference type="ChEBI" id="CHEBI:30413"/>
    </ligand>
    <ligandPart>
        <name>Fe</name>
        <dbReference type="ChEBI" id="CHEBI:18248"/>
    </ligandPart>
</feature>
<sequence>MSPVIASFTAIIAAFLLWHYCYKLFFSPLARVPGPLTYALTKWRLAYEDYKGDRSRTLLKLHSKYGPIVRVGPGEVSFNSISALRVIYGAGSRFERTGFYKMFDVAGRPNLFSFASGKAHGDRKRILAHAYAKSGMLKGDTAALIEKKVRMYLELLEREGSTSNIFNSLHYFSLDVITEFLYGRFGKTACLQGVKTDRVLIRAMANSDRRRLTWFSVHFLRFTEWLYTRKGALGCLARQFYPMQAPTTYMGIRRHALKACWAFSAATDDEKNKEGSSILIARLWQHHRSRKESGMDDSDIASECADHLMAGIETTSDTLMFVVWSLSRPEHRRFQKRVIEEICGIQEDGINADDIPKVEASDKLPYVNAVIKETLRLFAPLPGSEPRSLATRTTIDGYEIPLRTVVSMSPYILHRNPEIFPEPSRFNPDRWFDESQDQAEMKRLFWAFSSGGRMCIGIHLAMAEMTTMIAAIYRKYSTTTINGFDKISPGISGRYEMFWDETCSEKREHECWIDFRSH</sequence>
<keyword evidence="3 6" id="KW-0479">Metal-binding</keyword>
<keyword evidence="6 7" id="KW-0349">Heme</keyword>
<dbReference type="InterPro" id="IPR036396">
    <property type="entry name" value="Cyt_P450_sf"/>
</dbReference>
<evidence type="ECO:0000256" key="1">
    <source>
        <dbReference type="ARBA" id="ARBA00001971"/>
    </source>
</evidence>
<dbReference type="PANTHER" id="PTHR24305:SF164">
    <property type="entry name" value="P450, PUTATIVE (EUROFUNG)-RELATED"/>
    <property type="match status" value="1"/>
</dbReference>
<dbReference type="AlphaFoldDB" id="A0A017SBL6"/>
<comment type="similarity">
    <text evidence="2 7">Belongs to the cytochrome P450 family.</text>
</comment>
<dbReference type="Gene3D" id="1.10.630.10">
    <property type="entry name" value="Cytochrome P450"/>
    <property type="match status" value="1"/>
</dbReference>
<dbReference type="STRING" id="1388766.A0A017SBL6"/>
<name>A0A017SBL6_ASPRC</name>
<dbReference type="Proteomes" id="UP000019804">
    <property type="component" value="Unassembled WGS sequence"/>
</dbReference>
<dbReference type="Pfam" id="PF00067">
    <property type="entry name" value="p450"/>
    <property type="match status" value="1"/>
</dbReference>
<evidence type="ECO:0000256" key="4">
    <source>
        <dbReference type="ARBA" id="ARBA00023002"/>
    </source>
</evidence>
<keyword evidence="5 6" id="KW-0408">Iron</keyword>
<dbReference type="GeneID" id="63702061"/>
<dbReference type="GO" id="GO:0005506">
    <property type="term" value="F:iron ion binding"/>
    <property type="evidence" value="ECO:0007669"/>
    <property type="project" value="InterPro"/>
</dbReference>
<dbReference type="PRINTS" id="PR00385">
    <property type="entry name" value="P450"/>
</dbReference>
<dbReference type="InterPro" id="IPR001128">
    <property type="entry name" value="Cyt_P450"/>
</dbReference>
<dbReference type="GO" id="GO:0004497">
    <property type="term" value="F:monooxygenase activity"/>
    <property type="evidence" value="ECO:0007669"/>
    <property type="project" value="UniProtKB-KW"/>
</dbReference>
<evidence type="ECO:0000313" key="8">
    <source>
        <dbReference type="EMBL" id="EYE93570.1"/>
    </source>
</evidence>
<keyword evidence="4 7" id="KW-0560">Oxidoreductase</keyword>
<dbReference type="InterPro" id="IPR002403">
    <property type="entry name" value="Cyt_P450_E_grp-IV"/>
</dbReference>
<dbReference type="OrthoDB" id="1470350at2759"/>
<dbReference type="CDD" id="cd11059">
    <property type="entry name" value="CYP_fungal"/>
    <property type="match status" value="1"/>
</dbReference>
<dbReference type="PROSITE" id="PS00086">
    <property type="entry name" value="CYTOCHROME_P450"/>
    <property type="match status" value="1"/>
</dbReference>
<evidence type="ECO:0000313" key="9">
    <source>
        <dbReference type="Proteomes" id="UP000019804"/>
    </source>
</evidence>
<dbReference type="HOGENOM" id="CLU_001570_14_2_1"/>
<accession>A0A017SBL6</accession>
<dbReference type="EMBL" id="KK088431">
    <property type="protein sequence ID" value="EYE93570.1"/>
    <property type="molecule type" value="Genomic_DNA"/>
</dbReference>
<protein>
    <submittedName>
        <fullName evidence="8">Benzoate 4-monooxygenase cytochrome P450</fullName>
    </submittedName>
</protein>
<dbReference type="SUPFAM" id="SSF48264">
    <property type="entry name" value="Cytochrome P450"/>
    <property type="match status" value="1"/>
</dbReference>
<keyword evidence="9" id="KW-1185">Reference proteome</keyword>
<evidence type="ECO:0000256" key="2">
    <source>
        <dbReference type="ARBA" id="ARBA00010617"/>
    </source>
</evidence>
<evidence type="ECO:0000256" key="6">
    <source>
        <dbReference type="PIRSR" id="PIRSR602403-1"/>
    </source>
</evidence>
<reference evidence="9" key="1">
    <citation type="journal article" date="2014" name="Nat. Commun.">
        <title>Genomic adaptations of the halophilic Dead Sea filamentous fungus Eurotium rubrum.</title>
        <authorList>
            <person name="Kis-Papo T."/>
            <person name="Weig A.R."/>
            <person name="Riley R."/>
            <person name="Persoh D."/>
            <person name="Salamov A."/>
            <person name="Sun H."/>
            <person name="Lipzen A."/>
            <person name="Wasser S.P."/>
            <person name="Rambold G."/>
            <person name="Grigoriev I.V."/>
            <person name="Nevo E."/>
        </authorList>
    </citation>
    <scope>NUCLEOTIDE SEQUENCE [LARGE SCALE GENOMIC DNA]</scope>
    <source>
        <strain evidence="9">CBS 135680</strain>
    </source>
</reference>
<dbReference type="InterPro" id="IPR050121">
    <property type="entry name" value="Cytochrome_P450_monoxygenase"/>
</dbReference>
<dbReference type="GO" id="GO:0016705">
    <property type="term" value="F:oxidoreductase activity, acting on paired donors, with incorporation or reduction of molecular oxygen"/>
    <property type="evidence" value="ECO:0007669"/>
    <property type="project" value="InterPro"/>
</dbReference>
<dbReference type="InterPro" id="IPR017972">
    <property type="entry name" value="Cyt_P450_CS"/>
</dbReference>
<comment type="cofactor">
    <cofactor evidence="1 6">
        <name>heme</name>
        <dbReference type="ChEBI" id="CHEBI:30413"/>
    </cofactor>
</comment>
<dbReference type="PRINTS" id="PR00465">
    <property type="entry name" value="EP450IV"/>
</dbReference>
<evidence type="ECO:0000256" key="7">
    <source>
        <dbReference type="RuleBase" id="RU000461"/>
    </source>
</evidence>